<evidence type="ECO:0000259" key="7">
    <source>
        <dbReference type="Pfam" id="PF02770"/>
    </source>
</evidence>
<dbReference type="Gene3D" id="1.20.140.10">
    <property type="entry name" value="Butyryl-CoA Dehydrogenase, subunit A, domain 3"/>
    <property type="match status" value="1"/>
</dbReference>
<dbReference type="InterPro" id="IPR009100">
    <property type="entry name" value="AcylCoA_DH/oxidase_NM_dom_sf"/>
</dbReference>
<dbReference type="GO" id="GO:0050660">
    <property type="term" value="F:flavin adenine dinucleotide binding"/>
    <property type="evidence" value="ECO:0007669"/>
    <property type="project" value="InterPro"/>
</dbReference>
<organism evidence="9 10">
    <name type="scientific">Capillimicrobium parvum</name>
    <dbReference type="NCBI Taxonomy" id="2884022"/>
    <lineage>
        <taxon>Bacteria</taxon>
        <taxon>Bacillati</taxon>
        <taxon>Actinomycetota</taxon>
        <taxon>Thermoleophilia</taxon>
        <taxon>Solirubrobacterales</taxon>
        <taxon>Capillimicrobiaceae</taxon>
        <taxon>Capillimicrobium</taxon>
    </lineage>
</organism>
<evidence type="ECO:0000256" key="1">
    <source>
        <dbReference type="ARBA" id="ARBA00001974"/>
    </source>
</evidence>
<dbReference type="RefSeq" id="WP_259314516.1">
    <property type="nucleotide sequence ID" value="NZ_CP087164.1"/>
</dbReference>
<protein>
    <submittedName>
        <fullName evidence="9">Acyl-CoA dehydrogenase</fullName>
        <ecNumber evidence="9">1.3.99.-</ecNumber>
    </submittedName>
</protein>
<dbReference type="GO" id="GO:0003995">
    <property type="term" value="F:acyl-CoA dehydrogenase activity"/>
    <property type="evidence" value="ECO:0007669"/>
    <property type="project" value="TreeGrafter"/>
</dbReference>
<dbReference type="Gene3D" id="2.40.110.10">
    <property type="entry name" value="Butyryl-CoA Dehydrogenase, subunit A, domain 2"/>
    <property type="match status" value="1"/>
</dbReference>
<keyword evidence="3 5" id="KW-0285">Flavoprotein</keyword>
<evidence type="ECO:0000256" key="4">
    <source>
        <dbReference type="ARBA" id="ARBA00022827"/>
    </source>
</evidence>
<proteinExistence type="inferred from homology"/>
<dbReference type="SUPFAM" id="SSF47203">
    <property type="entry name" value="Acyl-CoA dehydrogenase C-terminal domain-like"/>
    <property type="match status" value="1"/>
</dbReference>
<dbReference type="InterPro" id="IPR036250">
    <property type="entry name" value="AcylCo_DH-like_C"/>
</dbReference>
<keyword evidence="4 5" id="KW-0274">FAD</keyword>
<dbReference type="Pfam" id="PF02771">
    <property type="entry name" value="Acyl-CoA_dh_N"/>
    <property type="match status" value="1"/>
</dbReference>
<dbReference type="KEGG" id="sbae:DSM104329_01232"/>
<dbReference type="EC" id="1.3.99.-" evidence="9"/>
<dbReference type="AlphaFoldDB" id="A0A9E6XUS8"/>
<dbReference type="FunFam" id="1.20.140.10:FF:000004">
    <property type="entry name" value="Acyl-CoA dehydrogenase FadE25"/>
    <property type="match status" value="1"/>
</dbReference>
<evidence type="ECO:0000313" key="10">
    <source>
        <dbReference type="Proteomes" id="UP001162834"/>
    </source>
</evidence>
<comment type="cofactor">
    <cofactor evidence="1 5">
        <name>FAD</name>
        <dbReference type="ChEBI" id="CHEBI:57692"/>
    </cofactor>
</comment>
<dbReference type="EMBL" id="CP087164">
    <property type="protein sequence ID" value="UGS34850.1"/>
    <property type="molecule type" value="Genomic_DNA"/>
</dbReference>
<dbReference type="PANTHER" id="PTHR43884:SF12">
    <property type="entry name" value="ISOVALERYL-COA DEHYDROGENASE, MITOCHONDRIAL-RELATED"/>
    <property type="match status" value="1"/>
</dbReference>
<dbReference type="InterPro" id="IPR046373">
    <property type="entry name" value="Acyl-CoA_Oxase/DH_mid-dom_sf"/>
</dbReference>
<dbReference type="Gene3D" id="1.10.540.10">
    <property type="entry name" value="Acyl-CoA dehydrogenase/oxidase, N-terminal domain"/>
    <property type="match status" value="1"/>
</dbReference>
<dbReference type="InterPro" id="IPR013786">
    <property type="entry name" value="AcylCoA_DH/ox_N"/>
</dbReference>
<reference evidence="9" key="1">
    <citation type="journal article" date="2022" name="Int. J. Syst. Evol. Microbiol.">
        <title>Pseudomonas aegrilactucae sp. nov. and Pseudomonas morbosilactucae sp. nov., pathogens causing bacterial rot of lettuce in Japan.</title>
        <authorList>
            <person name="Sawada H."/>
            <person name="Fujikawa T."/>
            <person name="Satou M."/>
        </authorList>
    </citation>
    <scope>NUCLEOTIDE SEQUENCE</scope>
    <source>
        <strain evidence="9">0166_1</strain>
    </source>
</reference>
<sequence>MFDPLSDPSDTPEQRQIRQTLRAFFEREAPISRIADLDATETYPAEILDGMAELGLWGIAIDEDHGGSPADARTRCIVIEEIQRAGACLAYAYVPTALFCAEAIGRFGTGDQQRAHLPALAAGRLRMAMALSEPDCGSDLMGLATRAIPDGDGFVIRGQKIFTTGADAADVILTLVRTTPGASPRRALTFVLIPRRDPRVAVQPLRKLAGQATHTCEVFFDDVRLGPEAIVGEVDAGAAIVMDLLDADRVYTAAQSLGTAQGAFDLARRYALERRQFGTEIINHQAVGHMLADMAIALEGARALTRLAADRLDAGLPCHAESAVAKIAASETATQCALHGMQILGGYSYMVEYGMERYHREAKVQEIFGGTNQILRNVLVRELGGGRSSPQAPASGAMTSPA</sequence>
<dbReference type="SUPFAM" id="SSF56645">
    <property type="entry name" value="Acyl-CoA dehydrogenase NM domain-like"/>
    <property type="match status" value="1"/>
</dbReference>
<dbReference type="InterPro" id="IPR006091">
    <property type="entry name" value="Acyl-CoA_Oxase/DH_mid-dom"/>
</dbReference>
<dbReference type="Pfam" id="PF00441">
    <property type="entry name" value="Acyl-CoA_dh_1"/>
    <property type="match status" value="1"/>
</dbReference>
<evidence type="ECO:0000313" key="9">
    <source>
        <dbReference type="EMBL" id="UGS34850.1"/>
    </source>
</evidence>
<feature type="domain" description="Acyl-CoA dehydrogenase/oxidase C-terminal" evidence="6">
    <location>
        <begin position="236"/>
        <end position="383"/>
    </location>
</feature>
<dbReference type="Proteomes" id="UP001162834">
    <property type="component" value="Chromosome"/>
</dbReference>
<evidence type="ECO:0000259" key="8">
    <source>
        <dbReference type="Pfam" id="PF02771"/>
    </source>
</evidence>
<evidence type="ECO:0000256" key="3">
    <source>
        <dbReference type="ARBA" id="ARBA00022630"/>
    </source>
</evidence>
<accession>A0A9E6XUS8</accession>
<comment type="similarity">
    <text evidence="2 5">Belongs to the acyl-CoA dehydrogenase family.</text>
</comment>
<name>A0A9E6XUS8_9ACTN</name>
<dbReference type="PANTHER" id="PTHR43884">
    <property type="entry name" value="ACYL-COA DEHYDROGENASE"/>
    <property type="match status" value="1"/>
</dbReference>
<feature type="domain" description="Acyl-CoA dehydrogenase/oxidase N-terminal" evidence="8">
    <location>
        <begin position="11"/>
        <end position="123"/>
    </location>
</feature>
<keyword evidence="10" id="KW-1185">Reference proteome</keyword>
<evidence type="ECO:0000256" key="2">
    <source>
        <dbReference type="ARBA" id="ARBA00009347"/>
    </source>
</evidence>
<dbReference type="InterPro" id="IPR009075">
    <property type="entry name" value="AcylCo_DH/oxidase_C"/>
</dbReference>
<feature type="domain" description="Acyl-CoA oxidase/dehydrogenase middle" evidence="7">
    <location>
        <begin position="128"/>
        <end position="223"/>
    </location>
</feature>
<keyword evidence="5 9" id="KW-0560">Oxidoreductase</keyword>
<dbReference type="InterPro" id="IPR037069">
    <property type="entry name" value="AcylCoA_DH/ox_N_sf"/>
</dbReference>
<gene>
    <name evidence="9" type="primary">mmgC_1</name>
    <name evidence="9" type="ORF">DSM104329_01232</name>
</gene>
<evidence type="ECO:0000256" key="5">
    <source>
        <dbReference type="RuleBase" id="RU362125"/>
    </source>
</evidence>
<evidence type="ECO:0000259" key="6">
    <source>
        <dbReference type="Pfam" id="PF00441"/>
    </source>
</evidence>
<dbReference type="Pfam" id="PF02770">
    <property type="entry name" value="Acyl-CoA_dh_M"/>
    <property type="match status" value="1"/>
</dbReference>